<protein>
    <recommendedName>
        <fullName evidence="1">DUF6630 domain-containing protein</fullName>
    </recommendedName>
</protein>
<evidence type="ECO:0000313" key="2">
    <source>
        <dbReference type="EMBL" id="MBP1992937.1"/>
    </source>
</evidence>
<feature type="domain" description="DUF6630" evidence="1">
    <location>
        <begin position="32"/>
        <end position="141"/>
    </location>
</feature>
<accession>A0ABS4IZC1</accession>
<gene>
    <name evidence="2" type="ORF">J2Z66_004554</name>
</gene>
<evidence type="ECO:0000313" key="3">
    <source>
        <dbReference type="Proteomes" id="UP001519287"/>
    </source>
</evidence>
<name>A0ABS4IZC1_9BACL</name>
<evidence type="ECO:0000259" key="1">
    <source>
        <dbReference type="Pfam" id="PF20335"/>
    </source>
</evidence>
<dbReference type="Proteomes" id="UP001519287">
    <property type="component" value="Unassembled WGS sequence"/>
</dbReference>
<organism evidence="2 3">
    <name type="scientific">Paenibacillus eucommiae</name>
    <dbReference type="NCBI Taxonomy" id="1355755"/>
    <lineage>
        <taxon>Bacteria</taxon>
        <taxon>Bacillati</taxon>
        <taxon>Bacillota</taxon>
        <taxon>Bacilli</taxon>
        <taxon>Bacillales</taxon>
        <taxon>Paenibacillaceae</taxon>
        <taxon>Paenibacillus</taxon>
    </lineage>
</organism>
<comment type="caution">
    <text evidence="2">The sequence shown here is derived from an EMBL/GenBank/DDBJ whole genome shotgun (WGS) entry which is preliminary data.</text>
</comment>
<dbReference type="EMBL" id="JAGGLB010000016">
    <property type="protein sequence ID" value="MBP1992937.1"/>
    <property type="molecule type" value="Genomic_DNA"/>
</dbReference>
<proteinExistence type="predicted"/>
<sequence length="208" mass="23703">MNNKIMLEKLLSTQELSLMQSEFDYSKAEGSELLTYLINKSLILMVDWSGEAEKYKIGTFLQSRLDQLSNKKFVMNQEEVYIEIEKQEDFERGDAVAFSIKHFEKVLKKQGFSISLIQLGHDAYYIALSTSDSAKKLRKLKSDFWNFTSLEHSTGEVLYIVDCPDCGSQSIWQLPMGSPSPQNEQCECGKPLFDDMGDALVKVTIDPI</sequence>
<dbReference type="Pfam" id="PF20335">
    <property type="entry name" value="DUF6630"/>
    <property type="match status" value="1"/>
</dbReference>
<dbReference type="InterPro" id="IPR046582">
    <property type="entry name" value="DUF6630"/>
</dbReference>
<reference evidence="2 3" key="1">
    <citation type="submission" date="2021-03" db="EMBL/GenBank/DDBJ databases">
        <title>Genomic Encyclopedia of Type Strains, Phase IV (KMG-IV): sequencing the most valuable type-strain genomes for metagenomic binning, comparative biology and taxonomic classification.</title>
        <authorList>
            <person name="Goeker M."/>
        </authorList>
    </citation>
    <scope>NUCLEOTIDE SEQUENCE [LARGE SCALE GENOMIC DNA]</scope>
    <source>
        <strain evidence="2 3">DSM 26048</strain>
    </source>
</reference>
<keyword evidence="3" id="KW-1185">Reference proteome</keyword>
<dbReference type="RefSeq" id="WP_209974386.1">
    <property type="nucleotide sequence ID" value="NZ_JAGGLB010000016.1"/>
</dbReference>